<keyword evidence="4 7" id="KW-0862">Zinc</keyword>
<reference evidence="10" key="1">
    <citation type="journal article" date="2014" name="Int. J. Syst. Evol. Microbiol.">
        <title>Complete genome sequence of Corynebacterium casei LMG S-19264T (=DSM 44701T), isolated from a smear-ripened cheese.</title>
        <authorList>
            <consortium name="US DOE Joint Genome Institute (JGI-PGF)"/>
            <person name="Walter F."/>
            <person name="Albersmeier A."/>
            <person name="Kalinowski J."/>
            <person name="Ruckert C."/>
        </authorList>
    </citation>
    <scope>NUCLEOTIDE SEQUENCE</scope>
    <source>
        <strain evidence="10">KCTC 42097</strain>
    </source>
</reference>
<evidence type="ECO:0000259" key="8">
    <source>
        <dbReference type="Pfam" id="PF01435"/>
    </source>
</evidence>
<evidence type="ECO:0000259" key="9">
    <source>
        <dbReference type="Pfam" id="PF23914"/>
    </source>
</evidence>
<keyword evidence="2" id="KW-0479">Metal-binding</keyword>
<dbReference type="InterPro" id="IPR011990">
    <property type="entry name" value="TPR-like_helical_dom_sf"/>
</dbReference>
<keyword evidence="6" id="KW-0802">TPR repeat</keyword>
<proteinExistence type="inferred from homology"/>
<dbReference type="InterPro" id="IPR051156">
    <property type="entry name" value="Mito/Outer_Membr_Metalloprot"/>
</dbReference>
<dbReference type="EMBL" id="BMZO01000001">
    <property type="protein sequence ID" value="GHC61102.1"/>
    <property type="molecule type" value="Genomic_DNA"/>
</dbReference>
<dbReference type="Proteomes" id="UP000641137">
    <property type="component" value="Unassembled WGS sequence"/>
</dbReference>
<feature type="repeat" description="TPR" evidence="6">
    <location>
        <begin position="301"/>
        <end position="334"/>
    </location>
</feature>
<name>A0A8J3DLC0_9HYPH</name>
<dbReference type="GO" id="GO:0004222">
    <property type="term" value="F:metalloendopeptidase activity"/>
    <property type="evidence" value="ECO:0007669"/>
    <property type="project" value="InterPro"/>
</dbReference>
<dbReference type="InterPro" id="IPR056413">
    <property type="entry name" value="TPR_CcmH_CycH"/>
</dbReference>
<dbReference type="AlphaFoldDB" id="A0A8J3DLC0"/>
<dbReference type="Pfam" id="PF23914">
    <property type="entry name" value="TPR_CcmH_CycH"/>
    <property type="match status" value="1"/>
</dbReference>
<keyword evidence="11" id="KW-1185">Reference proteome</keyword>
<keyword evidence="1 7" id="KW-0645">Protease</keyword>
<feature type="domain" description="Peptidase M48" evidence="8">
    <location>
        <begin position="27"/>
        <end position="220"/>
    </location>
</feature>
<protein>
    <submittedName>
        <fullName evidence="10">Peptidase</fullName>
    </submittedName>
</protein>
<keyword evidence="5 7" id="KW-0482">Metalloprotease</keyword>
<evidence type="ECO:0000256" key="4">
    <source>
        <dbReference type="ARBA" id="ARBA00022833"/>
    </source>
</evidence>
<dbReference type="PROSITE" id="PS50005">
    <property type="entry name" value="TPR"/>
    <property type="match status" value="1"/>
</dbReference>
<dbReference type="CDD" id="cd07324">
    <property type="entry name" value="M48C_Oma1-like"/>
    <property type="match status" value="1"/>
</dbReference>
<dbReference type="Gene3D" id="1.25.40.10">
    <property type="entry name" value="Tetratricopeptide repeat domain"/>
    <property type="match status" value="1"/>
</dbReference>
<evidence type="ECO:0000256" key="6">
    <source>
        <dbReference type="PROSITE-ProRule" id="PRU00339"/>
    </source>
</evidence>
<accession>A0A8J3DLC0</accession>
<comment type="similarity">
    <text evidence="7">Belongs to the peptidase M48 family.</text>
</comment>
<evidence type="ECO:0000256" key="1">
    <source>
        <dbReference type="ARBA" id="ARBA00022670"/>
    </source>
</evidence>
<dbReference type="GO" id="GO:0016020">
    <property type="term" value="C:membrane"/>
    <property type="evidence" value="ECO:0007669"/>
    <property type="project" value="TreeGrafter"/>
</dbReference>
<evidence type="ECO:0000256" key="2">
    <source>
        <dbReference type="ARBA" id="ARBA00022723"/>
    </source>
</evidence>
<dbReference type="PANTHER" id="PTHR22726:SF1">
    <property type="entry name" value="METALLOENDOPEPTIDASE OMA1, MITOCHONDRIAL"/>
    <property type="match status" value="1"/>
</dbReference>
<dbReference type="Pfam" id="PF01435">
    <property type="entry name" value="Peptidase_M48"/>
    <property type="match status" value="1"/>
</dbReference>
<evidence type="ECO:0000256" key="3">
    <source>
        <dbReference type="ARBA" id="ARBA00022801"/>
    </source>
</evidence>
<comment type="cofactor">
    <cofactor evidence="7">
        <name>Zn(2+)</name>
        <dbReference type="ChEBI" id="CHEBI:29105"/>
    </cofactor>
    <text evidence="7">Binds 1 zinc ion per subunit.</text>
</comment>
<dbReference type="GO" id="GO:0046872">
    <property type="term" value="F:metal ion binding"/>
    <property type="evidence" value="ECO:0007669"/>
    <property type="project" value="UniProtKB-KW"/>
</dbReference>
<dbReference type="InterPro" id="IPR001915">
    <property type="entry name" value="Peptidase_M48"/>
</dbReference>
<dbReference type="SUPFAM" id="SSF48452">
    <property type="entry name" value="TPR-like"/>
    <property type="match status" value="1"/>
</dbReference>
<sequence>MAFSSIAVTSAAYAQRSVSIIRDAEIEALVRDYTTPILRAAGLSRSGIEIVIVNDRSFNAFVDGRRIFVNAGALMTSETPNEIIGVLAHETGHLAGGHQERLRGQLARAQTMAIVASLLGMGAVAAAAATNSDGLGKAGMGMAAGGPEMARRSILGYQRGEEVTADRMAVSYLEATGQSAQGMLKTFSRFQSALALAGTRVDPYQVSHPMPRERIANLETLAKKSPHFDRRDPPALQLRHDLMRAKIAVHMQGAQAAARMMRNPDPLVSQYMTALSAYTNGNPRDAVTRAQALAKKQPQNAYFHELLGDSYLKANMASEAANAYKKAMQLDKSNSGLIRVSYGRALLATGNPGNVKAATRILREGLDKDPGNITGYRFLAQAYGQMGEIGEAELATAEGHYHGGNLLEARIFAARAQTRLVKGSPSWIRAQDIINQKKRN</sequence>
<keyword evidence="3 7" id="KW-0378">Hydrolase</keyword>
<dbReference type="Gene3D" id="3.30.2010.10">
    <property type="entry name" value="Metalloproteases ('zincins'), catalytic domain"/>
    <property type="match status" value="1"/>
</dbReference>
<evidence type="ECO:0000256" key="5">
    <source>
        <dbReference type="ARBA" id="ARBA00023049"/>
    </source>
</evidence>
<dbReference type="PANTHER" id="PTHR22726">
    <property type="entry name" value="METALLOENDOPEPTIDASE OMA1"/>
    <property type="match status" value="1"/>
</dbReference>
<dbReference type="GO" id="GO:0051603">
    <property type="term" value="P:proteolysis involved in protein catabolic process"/>
    <property type="evidence" value="ECO:0007669"/>
    <property type="project" value="TreeGrafter"/>
</dbReference>
<organism evidence="10 11">
    <name type="scientific">Limoniibacter endophyticus</name>
    <dbReference type="NCBI Taxonomy" id="1565040"/>
    <lineage>
        <taxon>Bacteria</taxon>
        <taxon>Pseudomonadati</taxon>
        <taxon>Pseudomonadota</taxon>
        <taxon>Alphaproteobacteria</taxon>
        <taxon>Hyphomicrobiales</taxon>
        <taxon>Bartonellaceae</taxon>
        <taxon>Limoniibacter</taxon>
    </lineage>
</organism>
<dbReference type="InterPro" id="IPR019734">
    <property type="entry name" value="TPR_rpt"/>
</dbReference>
<evidence type="ECO:0000256" key="7">
    <source>
        <dbReference type="RuleBase" id="RU003983"/>
    </source>
</evidence>
<comment type="caution">
    <text evidence="10">The sequence shown here is derived from an EMBL/GenBank/DDBJ whole genome shotgun (WGS) entry which is preliminary data.</text>
</comment>
<evidence type="ECO:0000313" key="11">
    <source>
        <dbReference type="Proteomes" id="UP000641137"/>
    </source>
</evidence>
<gene>
    <name evidence="10" type="ORF">GCM10010136_01490</name>
</gene>
<evidence type="ECO:0000313" key="10">
    <source>
        <dbReference type="EMBL" id="GHC61102.1"/>
    </source>
</evidence>
<reference evidence="10" key="2">
    <citation type="submission" date="2020-09" db="EMBL/GenBank/DDBJ databases">
        <authorList>
            <person name="Sun Q."/>
            <person name="Kim S."/>
        </authorList>
    </citation>
    <scope>NUCLEOTIDE SEQUENCE</scope>
    <source>
        <strain evidence="10">KCTC 42097</strain>
    </source>
</reference>
<feature type="domain" description="Cytochrome c-type biogenesis protein H TPR" evidence="9">
    <location>
        <begin position="295"/>
        <end position="392"/>
    </location>
</feature>